<evidence type="ECO:0000313" key="2">
    <source>
        <dbReference type="Proteomes" id="UP000219353"/>
    </source>
</evidence>
<accession>A0A285IXI0</accession>
<dbReference type="Proteomes" id="UP000219353">
    <property type="component" value="Unassembled WGS sequence"/>
</dbReference>
<keyword evidence="2" id="KW-1185">Reference proteome</keyword>
<organism evidence="1 2">
    <name type="scientific">Arsukibacterium tuosuense</name>
    <dbReference type="NCBI Taxonomy" id="1323745"/>
    <lineage>
        <taxon>Bacteria</taxon>
        <taxon>Pseudomonadati</taxon>
        <taxon>Pseudomonadota</taxon>
        <taxon>Gammaproteobacteria</taxon>
        <taxon>Chromatiales</taxon>
        <taxon>Chromatiaceae</taxon>
        <taxon>Arsukibacterium</taxon>
    </lineage>
</organism>
<dbReference type="RefSeq" id="WP_097111397.1">
    <property type="nucleotide sequence ID" value="NZ_OBEB01000004.1"/>
</dbReference>
<name>A0A285IXI0_9GAMM</name>
<proteinExistence type="predicted"/>
<evidence type="ECO:0000313" key="1">
    <source>
        <dbReference type="EMBL" id="SNY52543.1"/>
    </source>
</evidence>
<gene>
    <name evidence="1" type="ORF">SAMN06297280_2151</name>
</gene>
<dbReference type="EMBL" id="OBEB01000004">
    <property type="protein sequence ID" value="SNY52543.1"/>
    <property type="molecule type" value="Genomic_DNA"/>
</dbReference>
<sequence length="283" mass="31759">MSSNIIDDTTAEPAGSPLGSINQYFHQLYADRKQHFRNKIKQGKVLLVIRMDSRLVISCGGEIQKYLVNGKTYHQLKALAHSTLAAYYSLLHSPLAEAVPRLKNWLQQMQSAPGPAIASEVTEIIGKLLQQVAHQHTLGHLQILEYARQLEPVFSQLLLQSAEDEVTQLHHQLSRITEKYAFATSDTFFIVMGGPQARSRELAKLVFTKWCNDTDDLLVDPQHHVRYLEGATSIEDAEDIIATMMTDGELAQTFLGQIEGLEQDILGKAAEEVIERCWPKPQS</sequence>
<dbReference type="AlphaFoldDB" id="A0A285IXI0"/>
<protein>
    <submittedName>
        <fullName evidence="1">Uncharacterized protein</fullName>
    </submittedName>
</protein>
<reference evidence="2" key="1">
    <citation type="submission" date="2017-09" db="EMBL/GenBank/DDBJ databases">
        <authorList>
            <person name="Varghese N."/>
            <person name="Submissions S."/>
        </authorList>
    </citation>
    <scope>NUCLEOTIDE SEQUENCE [LARGE SCALE GENOMIC DNA]</scope>
    <source>
        <strain evidence="2">CGMCC 1.12461</strain>
    </source>
</reference>
<dbReference type="OrthoDB" id="5760684at2"/>